<dbReference type="EMBL" id="MFKV01000028">
    <property type="protein sequence ID" value="OGG49689.1"/>
    <property type="molecule type" value="Genomic_DNA"/>
</dbReference>
<gene>
    <name evidence="1" type="ORF">A2763_03345</name>
</gene>
<sequence length="172" mass="19567">MSALLPFVHRGGRSGDSICLPVEPGLFEEFPKTVVWEGLTLLKKDEFHVTLLNITSLRNGAGISDETVMSFLDEFAKQHRFEPTAFLDDFRFVREGERASVVIRCRVSNLEELFREIRRKFNIDLPLQPAHVTLYTLQRNGGIHIPSEEVMESLPPVRIPELQKAAENISAH</sequence>
<name>A0A1F6CKD2_9BACT</name>
<protein>
    <submittedName>
        <fullName evidence="1">Uncharacterized protein</fullName>
    </submittedName>
</protein>
<evidence type="ECO:0000313" key="1">
    <source>
        <dbReference type="EMBL" id="OGG49689.1"/>
    </source>
</evidence>
<evidence type="ECO:0000313" key="2">
    <source>
        <dbReference type="Proteomes" id="UP000178370"/>
    </source>
</evidence>
<organism evidence="1 2">
    <name type="scientific">Candidatus Kaiserbacteria bacterium RIFCSPHIGHO2_01_FULL_54_36</name>
    <dbReference type="NCBI Taxonomy" id="1798482"/>
    <lineage>
        <taxon>Bacteria</taxon>
        <taxon>Candidatus Kaiseribacteriota</taxon>
    </lineage>
</organism>
<dbReference type="AlphaFoldDB" id="A0A1F6CKD2"/>
<dbReference type="STRING" id="1798482.A2763_03345"/>
<reference evidence="1 2" key="1">
    <citation type="journal article" date="2016" name="Nat. Commun.">
        <title>Thousands of microbial genomes shed light on interconnected biogeochemical processes in an aquifer system.</title>
        <authorList>
            <person name="Anantharaman K."/>
            <person name="Brown C.T."/>
            <person name="Hug L.A."/>
            <person name="Sharon I."/>
            <person name="Castelle C.J."/>
            <person name="Probst A.J."/>
            <person name="Thomas B.C."/>
            <person name="Singh A."/>
            <person name="Wilkins M.J."/>
            <person name="Karaoz U."/>
            <person name="Brodie E.L."/>
            <person name="Williams K.H."/>
            <person name="Hubbard S.S."/>
            <person name="Banfield J.F."/>
        </authorList>
    </citation>
    <scope>NUCLEOTIDE SEQUENCE [LARGE SCALE GENOMIC DNA]</scope>
</reference>
<accession>A0A1F6CKD2</accession>
<comment type="caution">
    <text evidence="1">The sequence shown here is derived from an EMBL/GenBank/DDBJ whole genome shotgun (WGS) entry which is preliminary data.</text>
</comment>
<proteinExistence type="predicted"/>
<dbReference type="Proteomes" id="UP000178370">
    <property type="component" value="Unassembled WGS sequence"/>
</dbReference>